<keyword evidence="4" id="KW-1003">Cell membrane</keyword>
<dbReference type="Gene3D" id="1.20.1250.20">
    <property type="entry name" value="MFS general substrate transporter like domains"/>
    <property type="match status" value="2"/>
</dbReference>
<sequence>MSNSNNSLKTIAAICIGNAMEWYDFMIYNFMLLFIAQAYFPNQNRITSLLATMASSGVALVVRPLGGVLLGLWADKQGHHKALMLVFNLMAFATILITFTPSFAHIGLWATVLIVGARLIQGLATGAEFGIASSLLNQLAPEDKKGLYTSFQMVGQLLAVLLGSSICFFLTVTCSKEFLYDYAWRFPFAIGLFILPIGWLLRRRLQRQIIWTSKPARTLSLLSIIMQQNRLLVIALGLVIGCTGSVYTLFSYMPTFSKLYLHLSMKEAYLGPMTGILISIITIPLFGALSDRIGKKPILLGSLLLYISLIYPLLSLLNQHPALSTLILVESILGVFIGAYFGVMTAVVSEMFPVLIRSTCLAISYNLAVMLFGGFAPFVITALIEKTHNPMIFTYYLMTAVSISLCAALAYQEPNKSEVMHSDQLVTI</sequence>
<keyword evidence="5 9" id="KW-0812">Transmembrane</keyword>
<feature type="transmembrane region" description="Helical" evidence="9">
    <location>
        <begin position="270"/>
        <end position="290"/>
    </location>
</feature>
<comment type="similarity">
    <text evidence="2">Belongs to the major facilitator superfamily. Metabolite:H+ Symporter (MHS) family (TC 2.A.1.6) family.</text>
</comment>
<evidence type="ECO:0000256" key="6">
    <source>
        <dbReference type="ARBA" id="ARBA00022847"/>
    </source>
</evidence>
<evidence type="ECO:0000256" key="5">
    <source>
        <dbReference type="ARBA" id="ARBA00022692"/>
    </source>
</evidence>
<dbReference type="Proteomes" id="UP000809910">
    <property type="component" value="Unassembled WGS sequence"/>
</dbReference>
<reference evidence="11 12" key="1">
    <citation type="submission" date="2020-12" db="EMBL/GenBank/DDBJ databases">
        <title>WGS of Legionella: environmental sample.</title>
        <authorList>
            <person name="Cristino S."/>
            <person name="Girolamini L."/>
            <person name="Salaris S."/>
            <person name="Pascale M.R."/>
            <person name="Mazzotta M."/>
            <person name="Orsini M."/>
            <person name="Grottola A."/>
        </authorList>
    </citation>
    <scope>NUCLEOTIDE SEQUENCE [LARGE SCALE GENOMIC DNA]</scope>
    <source>
        <strain evidence="11 12">30cs62</strain>
    </source>
</reference>
<gene>
    <name evidence="11" type="ORF">I5282_09860</name>
</gene>
<dbReference type="PANTHER" id="PTHR43528:SF8">
    <property type="entry name" value="BLR0239 PROTEIN"/>
    <property type="match status" value="1"/>
</dbReference>
<evidence type="ECO:0000256" key="4">
    <source>
        <dbReference type="ARBA" id="ARBA00022475"/>
    </source>
</evidence>
<dbReference type="InterPro" id="IPR036259">
    <property type="entry name" value="MFS_trans_sf"/>
</dbReference>
<feature type="transmembrane region" description="Helical" evidence="9">
    <location>
        <begin position="82"/>
        <end position="100"/>
    </location>
</feature>
<feature type="transmembrane region" description="Helical" evidence="9">
    <location>
        <begin position="153"/>
        <end position="172"/>
    </location>
</feature>
<keyword evidence="6" id="KW-0769">Symport</keyword>
<dbReference type="InterPro" id="IPR005829">
    <property type="entry name" value="Sugar_transporter_CS"/>
</dbReference>
<feature type="transmembrane region" description="Helical" evidence="9">
    <location>
        <begin position="297"/>
        <end position="314"/>
    </location>
</feature>
<keyword evidence="3" id="KW-0813">Transport</keyword>
<evidence type="ECO:0000256" key="8">
    <source>
        <dbReference type="ARBA" id="ARBA00023136"/>
    </source>
</evidence>
<dbReference type="Pfam" id="PF07690">
    <property type="entry name" value="MFS_1"/>
    <property type="match status" value="1"/>
</dbReference>
<dbReference type="SUPFAM" id="SSF103473">
    <property type="entry name" value="MFS general substrate transporter"/>
    <property type="match status" value="1"/>
</dbReference>
<evidence type="ECO:0000256" key="3">
    <source>
        <dbReference type="ARBA" id="ARBA00022448"/>
    </source>
</evidence>
<feature type="domain" description="Major facilitator superfamily (MFS) profile" evidence="10">
    <location>
        <begin position="10"/>
        <end position="418"/>
    </location>
</feature>
<comment type="subcellular location">
    <subcellularLocation>
        <location evidence="1">Cell membrane</location>
        <topology evidence="1">Multi-pass membrane protein</topology>
    </subcellularLocation>
</comment>
<feature type="transmembrane region" description="Helical" evidence="9">
    <location>
        <begin position="392"/>
        <end position="411"/>
    </location>
</feature>
<dbReference type="Pfam" id="PF00083">
    <property type="entry name" value="Sugar_tr"/>
    <property type="match status" value="1"/>
</dbReference>
<organism evidence="11 12">
    <name type="scientific">Legionella bononiensis</name>
    <dbReference type="NCBI Taxonomy" id="2793102"/>
    <lineage>
        <taxon>Bacteria</taxon>
        <taxon>Pseudomonadati</taxon>
        <taxon>Pseudomonadota</taxon>
        <taxon>Gammaproteobacteria</taxon>
        <taxon>Legionellales</taxon>
        <taxon>Legionellaceae</taxon>
        <taxon>Legionella</taxon>
    </lineage>
</organism>
<dbReference type="InterPro" id="IPR020846">
    <property type="entry name" value="MFS_dom"/>
</dbReference>
<feature type="transmembrane region" description="Helical" evidence="9">
    <location>
        <begin position="21"/>
        <end position="40"/>
    </location>
</feature>
<feature type="transmembrane region" description="Helical" evidence="9">
    <location>
        <begin position="46"/>
        <end position="70"/>
    </location>
</feature>
<evidence type="ECO:0000259" key="10">
    <source>
        <dbReference type="PROSITE" id="PS50850"/>
    </source>
</evidence>
<dbReference type="RefSeq" id="WP_203112144.1">
    <property type="nucleotide sequence ID" value="NZ_JADOBG010000022.1"/>
</dbReference>
<evidence type="ECO:0000256" key="2">
    <source>
        <dbReference type="ARBA" id="ARBA00008240"/>
    </source>
</evidence>
<dbReference type="InterPro" id="IPR051084">
    <property type="entry name" value="H+-coupled_symporters"/>
</dbReference>
<evidence type="ECO:0000256" key="1">
    <source>
        <dbReference type="ARBA" id="ARBA00004651"/>
    </source>
</evidence>
<keyword evidence="8 9" id="KW-0472">Membrane</keyword>
<proteinExistence type="inferred from homology"/>
<feature type="transmembrane region" description="Helical" evidence="9">
    <location>
        <begin position="326"/>
        <end position="348"/>
    </location>
</feature>
<comment type="caution">
    <text evidence="11">The sequence shown here is derived from an EMBL/GenBank/DDBJ whole genome shotgun (WGS) entry which is preliminary data.</text>
</comment>
<keyword evidence="12" id="KW-1185">Reference proteome</keyword>
<evidence type="ECO:0000313" key="11">
    <source>
        <dbReference type="EMBL" id="MBL7526874.1"/>
    </source>
</evidence>
<name>A0ABS1WC05_9GAMM</name>
<dbReference type="InterPro" id="IPR011701">
    <property type="entry name" value="MFS"/>
</dbReference>
<feature type="transmembrane region" description="Helical" evidence="9">
    <location>
        <begin position="360"/>
        <end position="380"/>
    </location>
</feature>
<dbReference type="PANTHER" id="PTHR43528">
    <property type="entry name" value="ALPHA-KETOGLUTARATE PERMEASE"/>
    <property type="match status" value="1"/>
</dbReference>
<evidence type="ECO:0000313" key="12">
    <source>
        <dbReference type="Proteomes" id="UP000809910"/>
    </source>
</evidence>
<dbReference type="PROSITE" id="PS00217">
    <property type="entry name" value="SUGAR_TRANSPORT_2"/>
    <property type="match status" value="1"/>
</dbReference>
<evidence type="ECO:0000256" key="7">
    <source>
        <dbReference type="ARBA" id="ARBA00022989"/>
    </source>
</evidence>
<feature type="transmembrane region" description="Helical" evidence="9">
    <location>
        <begin position="184"/>
        <end position="201"/>
    </location>
</feature>
<feature type="transmembrane region" description="Helical" evidence="9">
    <location>
        <begin position="231"/>
        <end position="250"/>
    </location>
</feature>
<dbReference type="EMBL" id="JADWVN010000018">
    <property type="protein sequence ID" value="MBL7526874.1"/>
    <property type="molecule type" value="Genomic_DNA"/>
</dbReference>
<accession>A0ABS1WC05</accession>
<protein>
    <submittedName>
        <fullName evidence="11">MFS transporter</fullName>
    </submittedName>
</protein>
<dbReference type="PROSITE" id="PS50850">
    <property type="entry name" value="MFS"/>
    <property type="match status" value="1"/>
</dbReference>
<evidence type="ECO:0000256" key="9">
    <source>
        <dbReference type="SAM" id="Phobius"/>
    </source>
</evidence>
<feature type="transmembrane region" description="Helical" evidence="9">
    <location>
        <begin position="106"/>
        <end position="132"/>
    </location>
</feature>
<keyword evidence="7 9" id="KW-1133">Transmembrane helix</keyword>
<dbReference type="InterPro" id="IPR005828">
    <property type="entry name" value="MFS_sugar_transport-like"/>
</dbReference>